<evidence type="ECO:0000256" key="7">
    <source>
        <dbReference type="ARBA" id="ARBA00022884"/>
    </source>
</evidence>
<dbReference type="GO" id="GO:0045131">
    <property type="term" value="F:pre-mRNA branch point binding"/>
    <property type="evidence" value="ECO:0007669"/>
    <property type="project" value="UniProtKB-UniRule"/>
</dbReference>
<reference evidence="15" key="1">
    <citation type="submission" date="2021-12" db="EMBL/GenBank/DDBJ databases">
        <title>Prjna785345.</title>
        <authorList>
            <person name="Rujirawat T."/>
            <person name="Krajaejun T."/>
        </authorList>
    </citation>
    <scope>NUCLEOTIDE SEQUENCE</scope>
    <source>
        <strain evidence="15">Pi057C3</strain>
    </source>
</reference>
<dbReference type="EMBL" id="JAKCXM010000100">
    <property type="protein sequence ID" value="KAJ0402527.1"/>
    <property type="molecule type" value="Genomic_DNA"/>
</dbReference>
<dbReference type="SMART" id="SM00343">
    <property type="entry name" value="ZnF_C2HC"/>
    <property type="match status" value="2"/>
</dbReference>
<protein>
    <recommendedName>
        <fullName evidence="12">Branchpoint-bridging protein</fullName>
    </recommendedName>
</protein>
<keyword evidence="3 12" id="KW-0507">mRNA processing</keyword>
<dbReference type="GO" id="GO:0048024">
    <property type="term" value="P:regulation of mRNA splicing, via spliceosome"/>
    <property type="evidence" value="ECO:0007669"/>
    <property type="project" value="TreeGrafter"/>
</dbReference>
<evidence type="ECO:0000256" key="9">
    <source>
        <dbReference type="ARBA" id="ARBA00023242"/>
    </source>
</evidence>
<feature type="region of interest" description="Disordered" evidence="13">
    <location>
        <begin position="496"/>
        <end position="548"/>
    </location>
</feature>
<dbReference type="FunFam" id="3.30.1370.10:FF:000047">
    <property type="entry name" value="splicing factor-like protein 1"/>
    <property type="match status" value="1"/>
</dbReference>
<evidence type="ECO:0000256" key="11">
    <source>
        <dbReference type="PROSITE-ProRule" id="PRU00117"/>
    </source>
</evidence>
<organism evidence="15 16">
    <name type="scientific">Pythium insidiosum</name>
    <name type="common">Pythiosis disease agent</name>
    <dbReference type="NCBI Taxonomy" id="114742"/>
    <lineage>
        <taxon>Eukaryota</taxon>
        <taxon>Sar</taxon>
        <taxon>Stramenopiles</taxon>
        <taxon>Oomycota</taxon>
        <taxon>Peronosporomycetes</taxon>
        <taxon>Pythiales</taxon>
        <taxon>Pythiaceae</taxon>
        <taxon>Pythium</taxon>
    </lineage>
</organism>
<feature type="region of interest" description="Disordered" evidence="13">
    <location>
        <begin position="18"/>
        <end position="54"/>
    </location>
</feature>
<dbReference type="GO" id="GO:0000398">
    <property type="term" value="P:mRNA splicing, via spliceosome"/>
    <property type="evidence" value="ECO:0007669"/>
    <property type="project" value="UniProtKB-UniRule"/>
</dbReference>
<dbReference type="FunFam" id="4.10.60.10:FF:000011">
    <property type="entry name" value="splicing factor 1"/>
    <property type="match status" value="1"/>
</dbReference>
<accession>A0AAD5Q7R4</accession>
<evidence type="ECO:0000313" key="15">
    <source>
        <dbReference type="EMBL" id="KAJ0402527.1"/>
    </source>
</evidence>
<dbReference type="InterPro" id="IPR032570">
    <property type="entry name" value="SF1-HH"/>
</dbReference>
<dbReference type="InterPro" id="IPR036875">
    <property type="entry name" value="Znf_CCHC_sf"/>
</dbReference>
<dbReference type="Proteomes" id="UP001209570">
    <property type="component" value="Unassembled WGS sequence"/>
</dbReference>
<feature type="domain" description="CCHC-type" evidence="14">
    <location>
        <begin position="415"/>
        <end position="430"/>
    </location>
</feature>
<evidence type="ECO:0000256" key="5">
    <source>
        <dbReference type="ARBA" id="ARBA00022771"/>
    </source>
</evidence>
<evidence type="ECO:0000256" key="13">
    <source>
        <dbReference type="SAM" id="MobiDB-lite"/>
    </source>
</evidence>
<dbReference type="PANTHER" id="PTHR11208:SF45">
    <property type="entry name" value="SPLICING FACTOR 1"/>
    <property type="match status" value="1"/>
</dbReference>
<keyword evidence="9 12" id="KW-0539">Nucleus</keyword>
<dbReference type="InterPro" id="IPR047086">
    <property type="entry name" value="SF1-HH_sf"/>
</dbReference>
<evidence type="ECO:0000256" key="4">
    <source>
        <dbReference type="ARBA" id="ARBA00022723"/>
    </source>
</evidence>
<keyword evidence="7 11" id="KW-0694">RNA-binding</keyword>
<comment type="similarity">
    <text evidence="2 12">Belongs to the BBP/SF1 family.</text>
</comment>
<evidence type="ECO:0000259" key="14">
    <source>
        <dbReference type="PROSITE" id="PS50158"/>
    </source>
</evidence>
<keyword evidence="4 12" id="KW-0479">Metal-binding</keyword>
<dbReference type="InterPro" id="IPR036612">
    <property type="entry name" value="KH_dom_type_1_sf"/>
</dbReference>
<feature type="compositionally biased region" description="Low complexity" evidence="13">
    <location>
        <begin position="530"/>
        <end position="542"/>
    </location>
</feature>
<evidence type="ECO:0000256" key="12">
    <source>
        <dbReference type="RuleBase" id="RU367126"/>
    </source>
</evidence>
<evidence type="ECO:0000256" key="6">
    <source>
        <dbReference type="ARBA" id="ARBA00022833"/>
    </source>
</evidence>
<dbReference type="Gene3D" id="4.10.60.10">
    <property type="entry name" value="Zinc finger, CCHC-type"/>
    <property type="match status" value="1"/>
</dbReference>
<dbReference type="Gene3D" id="6.10.140.1790">
    <property type="match status" value="1"/>
</dbReference>
<name>A0AAD5Q7R4_PYTIN</name>
<keyword evidence="6 12" id="KW-0862">Zinc</keyword>
<evidence type="ECO:0000256" key="10">
    <source>
        <dbReference type="PROSITE-ProRule" id="PRU00047"/>
    </source>
</evidence>
<dbReference type="AlphaFoldDB" id="A0AAD5Q7R4"/>
<keyword evidence="16" id="KW-1185">Reference proteome</keyword>
<evidence type="ECO:0000256" key="3">
    <source>
        <dbReference type="ARBA" id="ARBA00022664"/>
    </source>
</evidence>
<gene>
    <name evidence="15" type="ORF">P43SY_000790</name>
</gene>
<proteinExistence type="inferred from homology"/>
<feature type="region of interest" description="Disordered" evidence="13">
    <location>
        <begin position="233"/>
        <end position="257"/>
    </location>
</feature>
<keyword evidence="8 12" id="KW-0508">mRNA splicing</keyword>
<evidence type="ECO:0000256" key="2">
    <source>
        <dbReference type="ARBA" id="ARBA00010382"/>
    </source>
</evidence>
<comment type="subcellular location">
    <subcellularLocation>
        <location evidence="1 12">Nucleus</location>
    </subcellularLocation>
</comment>
<comment type="caution">
    <text evidence="15">The sequence shown here is derived from an EMBL/GenBank/DDBJ whole genome shotgun (WGS) entry which is preliminary data.</text>
</comment>
<dbReference type="SUPFAM" id="SSF57756">
    <property type="entry name" value="Retrovirus zinc finger-like domains"/>
    <property type="match status" value="1"/>
</dbReference>
<evidence type="ECO:0000256" key="8">
    <source>
        <dbReference type="ARBA" id="ARBA00023187"/>
    </source>
</evidence>
<dbReference type="InterPro" id="IPR004087">
    <property type="entry name" value="KH_dom"/>
</dbReference>
<feature type="region of interest" description="Disordered" evidence="13">
    <location>
        <begin position="612"/>
        <end position="640"/>
    </location>
</feature>
<keyword evidence="12" id="KW-0747">Spliceosome</keyword>
<dbReference type="PROSITE" id="PS50158">
    <property type="entry name" value="ZF_CCHC"/>
    <property type="match status" value="1"/>
</dbReference>
<dbReference type="CDD" id="cd02395">
    <property type="entry name" value="KH-I_BBP"/>
    <property type="match status" value="1"/>
</dbReference>
<dbReference type="PANTHER" id="PTHR11208">
    <property type="entry name" value="RNA-BINDING PROTEIN RELATED"/>
    <property type="match status" value="1"/>
</dbReference>
<keyword evidence="5 10" id="KW-0863">Zinc-finger</keyword>
<feature type="compositionally biased region" description="Low complexity" evidence="13">
    <location>
        <begin position="114"/>
        <end position="158"/>
    </location>
</feature>
<feature type="region of interest" description="Disordered" evidence="13">
    <location>
        <begin position="106"/>
        <end position="194"/>
    </location>
</feature>
<dbReference type="Gene3D" id="3.30.1370.10">
    <property type="entry name" value="K Homology domain, type 1"/>
    <property type="match status" value="1"/>
</dbReference>
<comment type="function">
    <text evidence="12">Necessary for the splicing of pre-mRNA. Has a role in the recognition of the branch site (5'-UACUAAC-3'), the pyrimidine tract and the 3'-splice site at the 3'-end of introns.</text>
</comment>
<dbReference type="Pfam" id="PF22675">
    <property type="entry name" value="KH-I_KHDC4-BBP"/>
    <property type="match status" value="1"/>
</dbReference>
<dbReference type="InterPro" id="IPR055256">
    <property type="entry name" value="KH_1_KHDC4/BBP-like"/>
</dbReference>
<sequence>MADDSNGYAAFMAFMNQPVPTAPPAADATDKRDREGAAAAAHDGYSYEEEQEREAMMKSYHPSMKQWFRENPHLTDKYGQYPLFWQDLKTWAPYREVLKHFLRETEGGGKADDTTGTDASASASASATTSSSTSQAASSTSTDAATTSQTSDSGAAGTDDSQPKRRKKSRWGDAAPEEPAAEGEKRRKKSRWAPAAPAANLAGLMNPLQGQALVLRAKLDTINQKLQTVAVDAARIEKDPNRSPSPPPQYDANGKRTNTREVRMRAALERERQDVIAEMVKVNPLYRPPADFLRQKLSRKIYIPIKEYPGYNFIGLIIGPRGNTQKRMEKETNCKIAIRGKGSVKEGSKGKKMHSDENDDLHVLITGEREEDLERAAKEVQSLLVPVDDMKNEHKQKQLRELALINGTLRDDDFCHLCGEKGHRQWECPNRERSFKPVNVKCAICGDSSHPTRDCTQRGKSATENAEINKEYEDFMQQLGEKPIISSASKPAAAAAPWLQPSKASTTAQPWLSDAAGAPGMSDVPPPPGTTGAPAMGSTPATAFPPPGVAAAPAAPTLGSTPATAFPPPTAAYAYASQGTWDQYGAGYYYGTWDQSGAAANGAYQYAHYGAAPSTATDPNTAGADYSGYQYPTTQGQPPY</sequence>
<feature type="compositionally biased region" description="Polar residues" evidence="13">
    <location>
        <begin position="630"/>
        <end position="640"/>
    </location>
</feature>
<evidence type="ECO:0000313" key="16">
    <source>
        <dbReference type="Proteomes" id="UP001209570"/>
    </source>
</evidence>
<dbReference type="GO" id="GO:0003729">
    <property type="term" value="F:mRNA binding"/>
    <property type="evidence" value="ECO:0007669"/>
    <property type="project" value="TreeGrafter"/>
</dbReference>
<dbReference type="GO" id="GO:0008270">
    <property type="term" value="F:zinc ion binding"/>
    <property type="evidence" value="ECO:0007669"/>
    <property type="project" value="UniProtKB-UniRule"/>
</dbReference>
<dbReference type="GO" id="GO:0005681">
    <property type="term" value="C:spliceosomal complex"/>
    <property type="evidence" value="ECO:0007669"/>
    <property type="project" value="UniProtKB-KW"/>
</dbReference>
<dbReference type="InterPro" id="IPR045071">
    <property type="entry name" value="BBP-like"/>
</dbReference>
<dbReference type="Pfam" id="PF16275">
    <property type="entry name" value="SF1-HH"/>
    <property type="match status" value="1"/>
</dbReference>
<evidence type="ECO:0000256" key="1">
    <source>
        <dbReference type="ARBA" id="ARBA00004123"/>
    </source>
</evidence>
<dbReference type="SMART" id="SM00322">
    <property type="entry name" value="KH"/>
    <property type="match status" value="1"/>
</dbReference>
<dbReference type="SUPFAM" id="SSF54791">
    <property type="entry name" value="Eukaryotic type KH-domain (KH-domain type I)"/>
    <property type="match status" value="1"/>
</dbReference>
<dbReference type="PROSITE" id="PS50084">
    <property type="entry name" value="KH_TYPE_1"/>
    <property type="match status" value="1"/>
</dbReference>
<dbReference type="InterPro" id="IPR001878">
    <property type="entry name" value="Znf_CCHC"/>
</dbReference>